<dbReference type="Proteomes" id="UP000278907">
    <property type="component" value="Unassembled WGS sequence"/>
</dbReference>
<evidence type="ECO:0000313" key="1">
    <source>
        <dbReference type="EMBL" id="RKI13761.1"/>
    </source>
</evidence>
<gene>
    <name evidence="1" type="ORF">D7Y13_07110</name>
</gene>
<sequence>MRAEDLISTHPTAEAVAEALRRLPRPEPEKVDALRSRFTATLAPASSAAWPHFLEGARRKRDSRYADAPTSHRPVVGPALVMAKRAFRLAFQPFINEALRRQVEFNESILDALALIYEHQRTQARTQALWRQEVDKQLEQLAAERKKP</sequence>
<dbReference type="RefSeq" id="WP_120535681.1">
    <property type="nucleotide sequence ID" value="NZ_RAWI01000035.1"/>
</dbReference>
<protein>
    <submittedName>
        <fullName evidence="1">Uncharacterized protein</fullName>
    </submittedName>
</protein>
<keyword evidence="2" id="KW-1185">Reference proteome</keyword>
<evidence type="ECO:0000313" key="2">
    <source>
        <dbReference type="Proteomes" id="UP000278907"/>
    </source>
</evidence>
<comment type="caution">
    <text evidence="1">The sequence shown here is derived from an EMBL/GenBank/DDBJ whole genome shotgun (WGS) entry which is preliminary data.</text>
</comment>
<accession>A0ABX9QPW7</accession>
<proteinExistence type="predicted"/>
<reference evidence="1 2" key="1">
    <citation type="submission" date="2018-09" db="EMBL/GenBank/DDBJ databases">
        <authorList>
            <person name="Livingstone P.G."/>
            <person name="Whitworth D.E."/>
        </authorList>
    </citation>
    <scope>NUCLEOTIDE SEQUENCE [LARGE SCALE GENOMIC DNA]</scope>
    <source>
        <strain evidence="1 2">CA031B</strain>
    </source>
</reference>
<name>A0ABX9QPW7_9BACT</name>
<organism evidence="1 2">
    <name type="scientific">Corallococcus praedator</name>
    <dbReference type="NCBI Taxonomy" id="2316724"/>
    <lineage>
        <taxon>Bacteria</taxon>
        <taxon>Pseudomonadati</taxon>
        <taxon>Myxococcota</taxon>
        <taxon>Myxococcia</taxon>
        <taxon>Myxococcales</taxon>
        <taxon>Cystobacterineae</taxon>
        <taxon>Myxococcaceae</taxon>
        <taxon>Corallococcus</taxon>
    </lineage>
</organism>
<dbReference type="EMBL" id="RAWI01000035">
    <property type="protein sequence ID" value="RKI13761.1"/>
    <property type="molecule type" value="Genomic_DNA"/>
</dbReference>